<feature type="transmembrane region" description="Helical" evidence="1">
    <location>
        <begin position="272"/>
        <end position="289"/>
    </location>
</feature>
<keyword evidence="1" id="KW-1133">Transmembrane helix</keyword>
<feature type="transmembrane region" description="Helical" evidence="1">
    <location>
        <begin position="134"/>
        <end position="156"/>
    </location>
</feature>
<dbReference type="EMBL" id="JBHZOL010000023">
    <property type="protein sequence ID" value="MFE4105422.1"/>
    <property type="molecule type" value="Genomic_DNA"/>
</dbReference>
<comment type="caution">
    <text evidence="2">The sequence shown here is derived from an EMBL/GenBank/DDBJ whole genome shotgun (WGS) entry which is preliminary data.</text>
</comment>
<keyword evidence="3" id="KW-1185">Reference proteome</keyword>
<gene>
    <name evidence="2" type="ORF">ACFVKH_03965</name>
</gene>
<reference evidence="2 3" key="1">
    <citation type="submission" date="2024-10" db="EMBL/GenBank/DDBJ databases">
        <authorList>
            <person name="Ratan Roy A."/>
            <person name="Morales Sandoval P.H."/>
            <person name="De Los Santos Villalobos S."/>
            <person name="Chakraborty S."/>
            <person name="Mukherjee J."/>
        </authorList>
    </citation>
    <scope>NUCLEOTIDE SEQUENCE [LARGE SCALE GENOMIC DNA]</scope>
    <source>
        <strain evidence="2 3">S1</strain>
    </source>
</reference>
<keyword evidence="1" id="KW-0472">Membrane</keyword>
<dbReference type="GO" id="GO:0008233">
    <property type="term" value="F:peptidase activity"/>
    <property type="evidence" value="ECO:0007669"/>
    <property type="project" value="UniProtKB-KW"/>
</dbReference>
<keyword evidence="2" id="KW-0645">Protease</keyword>
<organism evidence="2 3">
    <name type="scientific">Almyronema epifaneia S1</name>
    <dbReference type="NCBI Taxonomy" id="2991925"/>
    <lineage>
        <taxon>Bacteria</taxon>
        <taxon>Bacillati</taxon>
        <taxon>Cyanobacteriota</taxon>
        <taxon>Cyanophyceae</taxon>
        <taxon>Nodosilineales</taxon>
        <taxon>Nodosilineaceae</taxon>
        <taxon>Almyronema</taxon>
        <taxon>Almyronema epifaneia</taxon>
    </lineage>
</organism>
<name>A0ABW6IB90_9CYAN</name>
<evidence type="ECO:0000313" key="2">
    <source>
        <dbReference type="EMBL" id="MFE4105422.1"/>
    </source>
</evidence>
<feature type="transmembrane region" description="Helical" evidence="1">
    <location>
        <begin position="104"/>
        <end position="127"/>
    </location>
</feature>
<evidence type="ECO:0000256" key="1">
    <source>
        <dbReference type="SAM" id="Phobius"/>
    </source>
</evidence>
<sequence>MAETAIAQFWVLVRGVLALDPNLFQLIQKFPQRSWGAVGVVLLAGLSLAVAESVVLFLNRVRPARFVFSLLIGAILFACGYGFWVLTTWITSVWLLQINLSLETIALVLAYSYAPLMFSFVGALPYFGVPLLRLLSVWTLLAMMLGFSAVADLPMARAFETVVTGWIVLQLLQQTVGQPVAALGRWLANLAAGVKLVTDRRSLTDLLRAGEAFLADAALPNRPSPMAANALPMAADVEFAPAPSDWVATESASPPPDPVHRLAKFQFPLRRSLQYLGLALFAVLITFVLSPVRRFLIGAYLTAGAAWIQFFIDLAWISLIIFIISGLLAPLEALGWWAGWYGDPLTATRPVIAPLSTPRDRIKRFLIYLDGAGQSTADYQPFVANFLEQLGQQLPEDTLLVKGLMSYSVLNRPLTQDRPFAFFWRWVEGLGSQPQESWVSAFVSFRNMLMVSVSADQRYGPVYNWGMAQRIYDSLMRLGYPAEGNVPITLIGYSGGGQVGMGVVPFLRNSLNAPVEVISLGGVISGRVDALAVEQLYHLVGDRDWIERLGVVLFPRRWQVSFLSYWNRAKRKGKISLIALKGVGHQGIGGMLDPEPRHGESRSHLQRTLTLVMNILQDKFSEQLVADRLPAQTESNYQRYQQADFNHWSYYPLHQPPNDQLYRPIAPWMGRLILPSPDQRRQINGVLFEVHHAAAAQTSLVGKVVMLRWSQQLAVQTRVRQVTQDVHFSAEAEYTHRQGLVHPIRLNHWRQVNPLESLAGSHPENDVIVALPDPVQVSEVEGIESGLEGVEGCVLAIAHEPVQISGRYYGLVQFIEPVEPDSDRYRVAHFELATRRFDGPTEIVRLPQVIPDKNGTLPATAAQIEQSPQNENGWYIYGAADAAGLFVVQAIAPRDLFRLMPRRTLLQTKAGLRYVKQKAWKNLVAKKGQTESVLISPHTATAQQARQAWQVGDRALLVHTYGGIGGRQREPAAKAPIYFGHFAYGVATVIHEPLADEPQFDIRYYQVYTHNTHGIIAGVLHWTHYMGDRQWGFLGTRPVADILIKHSAYTEPFDFNGSLPTALDDLIRQLETMVARYRIGDGTGGTYVGPANNCAQDSNQALYASIKQLEELIQASPPKKSRWQAQHPEQAQRYQQLLGIRKALQRELLPLGSARADWEDGREMLGSNLEDYPLKTLGRGLLSWRTMLPRVASDTVIELFLRHGACLWVLRTNQVGGDNPEIEPIAPFTF</sequence>
<dbReference type="Proteomes" id="UP001600165">
    <property type="component" value="Unassembled WGS sequence"/>
</dbReference>
<feature type="transmembrane region" description="Helical" evidence="1">
    <location>
        <begin position="66"/>
        <end position="84"/>
    </location>
</feature>
<dbReference type="RefSeq" id="WP_377961951.1">
    <property type="nucleotide sequence ID" value="NZ_JBHZOL010000023.1"/>
</dbReference>
<dbReference type="GO" id="GO:0006508">
    <property type="term" value="P:proteolysis"/>
    <property type="evidence" value="ECO:0007669"/>
    <property type="project" value="UniProtKB-KW"/>
</dbReference>
<evidence type="ECO:0000313" key="3">
    <source>
        <dbReference type="Proteomes" id="UP001600165"/>
    </source>
</evidence>
<accession>A0ABW6IB90</accession>
<keyword evidence="1" id="KW-0812">Transmembrane</keyword>
<keyword evidence="2" id="KW-0378">Hydrolase</keyword>
<feature type="transmembrane region" description="Helical" evidence="1">
    <location>
        <begin position="34"/>
        <end position="59"/>
    </location>
</feature>
<proteinExistence type="predicted"/>
<protein>
    <submittedName>
        <fullName evidence="2">CAAX protease</fullName>
    </submittedName>
</protein>